<dbReference type="EMBL" id="BARS01035832">
    <property type="protein sequence ID" value="GAG22984.1"/>
    <property type="molecule type" value="Genomic_DNA"/>
</dbReference>
<reference evidence="1" key="1">
    <citation type="journal article" date="2014" name="Front. Microbiol.">
        <title>High frequency of phylogenetically diverse reductive dehalogenase-homologous genes in deep subseafloor sedimentary metagenomes.</title>
        <authorList>
            <person name="Kawai M."/>
            <person name="Futagami T."/>
            <person name="Toyoda A."/>
            <person name="Takaki Y."/>
            <person name="Nishi S."/>
            <person name="Hori S."/>
            <person name="Arai W."/>
            <person name="Tsubouchi T."/>
            <person name="Morono Y."/>
            <person name="Uchiyama I."/>
            <person name="Ito T."/>
            <person name="Fujiyama A."/>
            <person name="Inagaki F."/>
            <person name="Takami H."/>
        </authorList>
    </citation>
    <scope>NUCLEOTIDE SEQUENCE</scope>
    <source>
        <strain evidence="1">Expedition CK06-06</strain>
    </source>
</reference>
<organism evidence="1">
    <name type="scientific">marine sediment metagenome</name>
    <dbReference type="NCBI Taxonomy" id="412755"/>
    <lineage>
        <taxon>unclassified sequences</taxon>
        <taxon>metagenomes</taxon>
        <taxon>ecological metagenomes</taxon>
    </lineage>
</organism>
<name>X0VX33_9ZZZZ</name>
<comment type="caution">
    <text evidence="1">The sequence shown here is derived from an EMBL/GenBank/DDBJ whole genome shotgun (WGS) entry which is preliminary data.</text>
</comment>
<protein>
    <submittedName>
        <fullName evidence="1">Uncharacterized protein</fullName>
    </submittedName>
</protein>
<proteinExistence type="predicted"/>
<dbReference type="AlphaFoldDB" id="X0VX33"/>
<gene>
    <name evidence="1" type="ORF">S01H1_55150</name>
</gene>
<sequence>MVLFDIEGEDMLQLIPPPERWALFPVMLLFDIEGEELLLQYIPPP</sequence>
<accession>X0VX33</accession>
<evidence type="ECO:0000313" key="1">
    <source>
        <dbReference type="EMBL" id="GAG22984.1"/>
    </source>
</evidence>